<evidence type="ECO:0000256" key="8">
    <source>
        <dbReference type="ARBA" id="ARBA00038173"/>
    </source>
</evidence>
<dbReference type="Proteomes" id="UP000735302">
    <property type="component" value="Unassembled WGS sequence"/>
</dbReference>
<dbReference type="InterPro" id="IPR015797">
    <property type="entry name" value="NUDIX_hydrolase-like_dom_sf"/>
</dbReference>
<evidence type="ECO:0000313" key="21">
    <source>
        <dbReference type="Proteomes" id="UP000735302"/>
    </source>
</evidence>
<comment type="caution">
    <text evidence="20">The sequence shown here is derived from an EMBL/GenBank/DDBJ whole genome shotgun (WGS) entry which is preliminary data.</text>
</comment>
<name>A0AAV4DEV2_9GAST</name>
<keyword evidence="5" id="KW-0694">RNA-binding</keyword>
<dbReference type="Gene3D" id="3.90.79.10">
    <property type="entry name" value="Nucleoside Triphosphate Pyrophosphohydrolase"/>
    <property type="match status" value="1"/>
</dbReference>
<proteinExistence type="inferred from homology"/>
<dbReference type="InterPro" id="IPR054754">
    <property type="entry name" value="NudT16"/>
</dbReference>
<dbReference type="GO" id="GO:1990174">
    <property type="term" value="F:phosphodiesterase decapping endonuclease activity"/>
    <property type="evidence" value="ECO:0007669"/>
    <property type="project" value="TreeGrafter"/>
</dbReference>
<dbReference type="GO" id="GO:0016077">
    <property type="term" value="P:sno(s)RNA catabolic process"/>
    <property type="evidence" value="ECO:0007669"/>
    <property type="project" value="TreeGrafter"/>
</dbReference>
<dbReference type="PANTHER" id="PTHR31699:SF1">
    <property type="entry name" value="U8 SNORNA-DECAPPING ENZYME"/>
    <property type="match status" value="1"/>
</dbReference>
<evidence type="ECO:0000256" key="1">
    <source>
        <dbReference type="ARBA" id="ARBA00001941"/>
    </source>
</evidence>
<comment type="catalytic activity">
    <reaction evidence="16">
        <text>IDP + H2O = IMP + phosphate + H(+)</text>
        <dbReference type="Rhea" id="RHEA:35207"/>
        <dbReference type="ChEBI" id="CHEBI:15377"/>
        <dbReference type="ChEBI" id="CHEBI:15378"/>
        <dbReference type="ChEBI" id="CHEBI:43474"/>
        <dbReference type="ChEBI" id="CHEBI:58053"/>
        <dbReference type="ChEBI" id="CHEBI:58280"/>
        <dbReference type="EC" id="3.6.1.64"/>
    </reaction>
    <physiologicalReaction direction="left-to-right" evidence="16">
        <dbReference type="Rhea" id="RHEA:35208"/>
    </physiologicalReaction>
</comment>
<keyword evidence="21" id="KW-1185">Reference proteome</keyword>
<accession>A0AAV4DEV2</accession>
<comment type="similarity">
    <text evidence="8">Belongs to the Nudix hydrolase family. NUDT16 subfamily.</text>
</comment>
<evidence type="ECO:0000256" key="18">
    <source>
        <dbReference type="SAM" id="MobiDB-lite"/>
    </source>
</evidence>
<evidence type="ECO:0000259" key="19">
    <source>
        <dbReference type="PROSITE" id="PS51462"/>
    </source>
</evidence>
<dbReference type="InterPro" id="IPR020084">
    <property type="entry name" value="NUDIX_hydrolase_CS"/>
</dbReference>
<dbReference type="AlphaFoldDB" id="A0AAV4DEV2"/>
<dbReference type="SUPFAM" id="SSF55811">
    <property type="entry name" value="Nudix"/>
    <property type="match status" value="1"/>
</dbReference>
<dbReference type="PROSITE" id="PS00893">
    <property type="entry name" value="NUDIX_BOX"/>
    <property type="match status" value="1"/>
</dbReference>
<evidence type="ECO:0000256" key="2">
    <source>
        <dbReference type="ARBA" id="ARBA00004604"/>
    </source>
</evidence>
<evidence type="ECO:0000256" key="14">
    <source>
        <dbReference type="ARBA" id="ARBA00043162"/>
    </source>
</evidence>
<feature type="region of interest" description="Disordered" evidence="18">
    <location>
        <begin position="1"/>
        <end position="32"/>
    </location>
</feature>
<dbReference type="GO" id="GO:1990003">
    <property type="term" value="F:IDP phosphatase activity"/>
    <property type="evidence" value="ECO:0007669"/>
    <property type="project" value="UniProtKB-EC"/>
</dbReference>
<evidence type="ECO:0000256" key="11">
    <source>
        <dbReference type="ARBA" id="ARBA00041450"/>
    </source>
</evidence>
<dbReference type="PROSITE" id="PS51462">
    <property type="entry name" value="NUDIX"/>
    <property type="match status" value="1"/>
</dbReference>
<dbReference type="GO" id="GO:0030515">
    <property type="term" value="F:snoRNA binding"/>
    <property type="evidence" value="ECO:0007669"/>
    <property type="project" value="TreeGrafter"/>
</dbReference>
<feature type="domain" description="Nudix hydrolase" evidence="19">
    <location>
        <begin position="52"/>
        <end position="231"/>
    </location>
</feature>
<evidence type="ECO:0000256" key="9">
    <source>
        <dbReference type="ARBA" id="ARBA00038899"/>
    </source>
</evidence>
<evidence type="ECO:0000313" key="20">
    <source>
        <dbReference type="EMBL" id="GFO42813.1"/>
    </source>
</evidence>
<keyword evidence="7" id="KW-0539">Nucleus</keyword>
<evidence type="ECO:0000256" key="13">
    <source>
        <dbReference type="ARBA" id="ARBA00042015"/>
    </source>
</evidence>
<dbReference type="GO" id="GO:0009117">
    <property type="term" value="P:nucleotide metabolic process"/>
    <property type="evidence" value="ECO:0007669"/>
    <property type="project" value="UniProtKB-KW"/>
</dbReference>
<evidence type="ECO:0000256" key="6">
    <source>
        <dbReference type="ARBA" id="ARBA00023080"/>
    </source>
</evidence>
<evidence type="ECO:0000256" key="17">
    <source>
        <dbReference type="ARBA" id="ARBA00048945"/>
    </source>
</evidence>
<keyword evidence="4" id="KW-0378">Hydrolase</keyword>
<evidence type="ECO:0000256" key="15">
    <source>
        <dbReference type="ARBA" id="ARBA00047661"/>
    </source>
</evidence>
<organism evidence="20 21">
    <name type="scientific">Plakobranchus ocellatus</name>
    <dbReference type="NCBI Taxonomy" id="259542"/>
    <lineage>
        <taxon>Eukaryota</taxon>
        <taxon>Metazoa</taxon>
        <taxon>Spiralia</taxon>
        <taxon>Lophotrochozoa</taxon>
        <taxon>Mollusca</taxon>
        <taxon>Gastropoda</taxon>
        <taxon>Heterobranchia</taxon>
        <taxon>Euthyneura</taxon>
        <taxon>Panpulmonata</taxon>
        <taxon>Sacoglossa</taxon>
        <taxon>Placobranchoidea</taxon>
        <taxon>Plakobranchidae</taxon>
        <taxon>Plakobranchus</taxon>
    </lineage>
</organism>
<reference evidence="20 21" key="1">
    <citation type="journal article" date="2021" name="Elife">
        <title>Chloroplast acquisition without the gene transfer in kleptoplastic sea slugs, Plakobranchus ocellatus.</title>
        <authorList>
            <person name="Maeda T."/>
            <person name="Takahashi S."/>
            <person name="Yoshida T."/>
            <person name="Shimamura S."/>
            <person name="Takaki Y."/>
            <person name="Nagai Y."/>
            <person name="Toyoda A."/>
            <person name="Suzuki Y."/>
            <person name="Arimoto A."/>
            <person name="Ishii H."/>
            <person name="Satoh N."/>
            <person name="Nishiyama T."/>
            <person name="Hasebe M."/>
            <person name="Maruyama T."/>
            <person name="Minagawa J."/>
            <person name="Obokata J."/>
            <person name="Shigenobu S."/>
        </authorList>
    </citation>
    <scope>NUCLEOTIDE SEQUENCE [LARGE SCALE GENOMIC DNA]</scope>
</reference>
<dbReference type="GO" id="GO:0005654">
    <property type="term" value="C:nucleoplasm"/>
    <property type="evidence" value="ECO:0007669"/>
    <property type="project" value="UniProtKB-SubCell"/>
</dbReference>
<dbReference type="InterPro" id="IPR000086">
    <property type="entry name" value="NUDIX_hydrolase_dom"/>
</dbReference>
<sequence length="231" mass="26099">MSPPVCFQPKSKLMPSDTPSGNKTGNDEAGRRTNGYWKGSEAFWENLGTQMNNHLWSTFIILCQLQRRDLELSIPFNAKMQMRFDGTLGFPGGLMDPGETPVQCLNRELYEEIGLNLTKHSFSDNEHVASYFHEGKNLVLHFYIKEVSAEEFCDLEANTLKAAEYGIETLGIIRVPLFTMGDGLRGFPAFLTNHFAGNAKSELITGLLAAKLFTEEEMEEALKVYRDFIRK</sequence>
<protein>
    <recommendedName>
        <fullName evidence="10">U8 snoRNA-decapping enzyme</fullName>
        <ecNumber evidence="9">3.6.1.64</ecNumber>
    </recommendedName>
    <alternativeName>
        <fullName evidence="13">IDP phosphatase</fullName>
    </alternativeName>
    <alternativeName>
        <fullName evidence="11">Inosine diphosphate phosphatase</fullName>
    </alternativeName>
    <alternativeName>
        <fullName evidence="12">Nucleoside diphosphate-linked moiety X motif 16</fullName>
    </alternativeName>
    <alternativeName>
        <fullName evidence="14">m7GpppN-mRNA hydrolase</fullName>
    </alternativeName>
</protein>
<evidence type="ECO:0000256" key="12">
    <source>
        <dbReference type="ARBA" id="ARBA00041656"/>
    </source>
</evidence>
<comment type="catalytic activity">
    <reaction evidence="17">
        <text>dIDP + H2O = dIMP + phosphate + H(+)</text>
        <dbReference type="Rhea" id="RHEA:35211"/>
        <dbReference type="ChEBI" id="CHEBI:15377"/>
        <dbReference type="ChEBI" id="CHEBI:15378"/>
        <dbReference type="ChEBI" id="CHEBI:43474"/>
        <dbReference type="ChEBI" id="CHEBI:61194"/>
        <dbReference type="ChEBI" id="CHEBI:62286"/>
        <dbReference type="EC" id="3.6.1.64"/>
    </reaction>
    <physiologicalReaction direction="left-to-right" evidence="17">
        <dbReference type="Rhea" id="RHEA:35212"/>
    </physiologicalReaction>
</comment>
<keyword evidence="6" id="KW-0546">Nucleotide metabolism</keyword>
<dbReference type="Pfam" id="PF22327">
    <property type="entry name" value="Nudt16-like"/>
    <property type="match status" value="1"/>
</dbReference>
<dbReference type="EC" id="3.6.1.64" evidence="9"/>
<dbReference type="PANTHER" id="PTHR31699">
    <property type="entry name" value="NUDIX T16 FAMILY MEMBER"/>
    <property type="match status" value="1"/>
</dbReference>
<evidence type="ECO:0000256" key="4">
    <source>
        <dbReference type="ARBA" id="ARBA00022801"/>
    </source>
</evidence>
<evidence type="ECO:0000256" key="5">
    <source>
        <dbReference type="ARBA" id="ARBA00022884"/>
    </source>
</evidence>
<evidence type="ECO:0000256" key="16">
    <source>
        <dbReference type="ARBA" id="ARBA00047875"/>
    </source>
</evidence>
<gene>
    <name evidence="20" type="ORF">PoB_006931800</name>
</gene>
<evidence type="ECO:0000256" key="7">
    <source>
        <dbReference type="ARBA" id="ARBA00023242"/>
    </source>
</evidence>
<comment type="catalytic activity">
    <reaction evidence="15">
        <text>a 5'-end (N(7)-methyl 5'-triphosphoguanosine)-ribonucleoside in mRNA + H2O = N(7)-methyl-GDP + a 5'-end phospho-ribonucleoside in mRNA + 2 H(+)</text>
        <dbReference type="Rhea" id="RHEA:67484"/>
        <dbReference type="Rhea" id="RHEA-COMP:15692"/>
        <dbReference type="Rhea" id="RHEA-COMP:17167"/>
        <dbReference type="ChEBI" id="CHEBI:15377"/>
        <dbReference type="ChEBI" id="CHEBI:15378"/>
        <dbReference type="ChEBI" id="CHEBI:63714"/>
        <dbReference type="ChEBI" id="CHEBI:138282"/>
        <dbReference type="ChEBI" id="CHEBI:156461"/>
        <dbReference type="EC" id="3.6.1.62"/>
    </reaction>
    <physiologicalReaction direction="left-to-right" evidence="15">
        <dbReference type="Rhea" id="RHEA:67485"/>
    </physiologicalReaction>
</comment>
<comment type="cofactor">
    <cofactor evidence="1">
        <name>Co(2+)</name>
        <dbReference type="ChEBI" id="CHEBI:48828"/>
    </cofactor>
</comment>
<dbReference type="GO" id="GO:0005730">
    <property type="term" value="C:nucleolus"/>
    <property type="evidence" value="ECO:0007669"/>
    <property type="project" value="UniProtKB-SubCell"/>
</dbReference>
<evidence type="ECO:0000256" key="10">
    <source>
        <dbReference type="ARBA" id="ARBA00039871"/>
    </source>
</evidence>
<dbReference type="GO" id="GO:0006402">
    <property type="term" value="P:mRNA catabolic process"/>
    <property type="evidence" value="ECO:0007669"/>
    <property type="project" value="TreeGrafter"/>
</dbReference>
<dbReference type="EMBL" id="BLXT01007821">
    <property type="protein sequence ID" value="GFO42813.1"/>
    <property type="molecule type" value="Genomic_DNA"/>
</dbReference>
<evidence type="ECO:0000256" key="3">
    <source>
        <dbReference type="ARBA" id="ARBA00004642"/>
    </source>
</evidence>
<comment type="subcellular location">
    <subcellularLocation>
        <location evidence="2">Nucleus</location>
        <location evidence="2">Nucleolus</location>
    </subcellularLocation>
    <subcellularLocation>
        <location evidence="3">Nucleus</location>
        <location evidence="3">Nucleoplasm</location>
    </subcellularLocation>
</comment>
<dbReference type="GO" id="GO:0140933">
    <property type="term" value="F:5'-(N(7)-methylguanosine 5'-triphospho)-[mRNA] hydrolase activity"/>
    <property type="evidence" value="ECO:0007669"/>
    <property type="project" value="UniProtKB-EC"/>
</dbReference>